<dbReference type="InterPro" id="IPR023346">
    <property type="entry name" value="Lysozyme-like_dom_sf"/>
</dbReference>
<keyword evidence="3 4" id="KW-0732">Signal</keyword>
<evidence type="ECO:0000256" key="4">
    <source>
        <dbReference type="SAM" id="SignalP"/>
    </source>
</evidence>
<organism evidence="6 7">
    <name type="scientific">Sphingomonas morindae</name>
    <dbReference type="NCBI Taxonomy" id="1541170"/>
    <lineage>
        <taxon>Bacteria</taxon>
        <taxon>Pseudomonadati</taxon>
        <taxon>Pseudomonadota</taxon>
        <taxon>Alphaproteobacteria</taxon>
        <taxon>Sphingomonadales</taxon>
        <taxon>Sphingomonadaceae</taxon>
        <taxon>Sphingomonas</taxon>
    </lineage>
</organism>
<evidence type="ECO:0000256" key="2">
    <source>
        <dbReference type="ARBA" id="ARBA00009387"/>
    </source>
</evidence>
<dbReference type="Gene3D" id="1.10.530.10">
    <property type="match status" value="1"/>
</dbReference>
<evidence type="ECO:0000313" key="7">
    <source>
        <dbReference type="Proteomes" id="UP001056937"/>
    </source>
</evidence>
<dbReference type="Gene3D" id="1.25.20.10">
    <property type="entry name" value="Bacterial muramidases"/>
    <property type="match status" value="1"/>
</dbReference>
<evidence type="ECO:0000259" key="5">
    <source>
        <dbReference type="Pfam" id="PF01464"/>
    </source>
</evidence>
<gene>
    <name evidence="6" type="ORF">LHA26_00605</name>
</gene>
<comment type="similarity">
    <text evidence="1">Belongs to the transglycosylase Slt family.</text>
</comment>
<dbReference type="InterPro" id="IPR008939">
    <property type="entry name" value="Lytic_TGlycosylase_superhlx_U"/>
</dbReference>
<feature type="chain" id="PRO_5046407469" evidence="4">
    <location>
        <begin position="25"/>
        <end position="684"/>
    </location>
</feature>
<comment type="similarity">
    <text evidence="2">Belongs to the virb1 family.</text>
</comment>
<dbReference type="PANTHER" id="PTHR37423:SF2">
    <property type="entry name" value="MEMBRANE-BOUND LYTIC MUREIN TRANSGLYCOSYLASE C"/>
    <property type="match status" value="1"/>
</dbReference>
<keyword evidence="7" id="KW-1185">Reference proteome</keyword>
<evidence type="ECO:0000256" key="1">
    <source>
        <dbReference type="ARBA" id="ARBA00007734"/>
    </source>
</evidence>
<evidence type="ECO:0000313" key="6">
    <source>
        <dbReference type="EMBL" id="USI73013.1"/>
    </source>
</evidence>
<name>A0ABY4X7U7_9SPHN</name>
<feature type="signal peptide" evidence="4">
    <location>
        <begin position="1"/>
        <end position="24"/>
    </location>
</feature>
<protein>
    <submittedName>
        <fullName evidence="6">Lytic transglycosylase domain-containing protein</fullName>
    </submittedName>
</protein>
<dbReference type="SUPFAM" id="SSF48435">
    <property type="entry name" value="Bacterial muramidases"/>
    <property type="match status" value="1"/>
</dbReference>
<dbReference type="Proteomes" id="UP001056937">
    <property type="component" value="Chromosome 1"/>
</dbReference>
<dbReference type="PANTHER" id="PTHR37423">
    <property type="entry name" value="SOLUBLE LYTIC MUREIN TRANSGLYCOSYLASE-RELATED"/>
    <property type="match status" value="1"/>
</dbReference>
<dbReference type="InterPro" id="IPR008258">
    <property type="entry name" value="Transglycosylase_SLT_dom_1"/>
</dbReference>
<reference evidence="6" key="1">
    <citation type="journal article" date="2022" name="Toxins">
        <title>Genomic Analysis of Sphingopyxis sp. USTB-05 for Biodegrading Cyanobacterial Hepatotoxins.</title>
        <authorList>
            <person name="Liu C."/>
            <person name="Xu Q."/>
            <person name="Zhao Z."/>
            <person name="Zhang H."/>
            <person name="Liu X."/>
            <person name="Yin C."/>
            <person name="Liu Y."/>
            <person name="Yan H."/>
        </authorList>
    </citation>
    <scope>NUCLEOTIDE SEQUENCE</scope>
    <source>
        <strain evidence="6">NBD5</strain>
    </source>
</reference>
<sequence>MLSVSPLLLAAAAAAASLSPQQLAWYRAQLGLAGASPVAAAPAAPLAPPGGYAPPYAASAGIATDPVAEGLVAWRRLQQSDGLLFQEYANFLLAHPGWPGESRMRRAAESAIQADVTPPDSVIAFLTRFPPQSGTAALRLAEALYARGRAAEAQAAARRAWTLAGLSTTDEGRLTARWWATLTQADQDARMERLLWTRAVVAAQRQLAYVSPARRALYQARLAYQLKSPDAPTLGVAAGAAAAQDAGYLVDRAQWLRDTMQEPVARFELAQPHRLDAPPYDPERYMETLLTFARSTAADHNWAQAYGIAAQFAAAYAPGADLRALPFSQRDDYTSLAWLAGFTALQQLNRPADAITMFRAYADASRSPSSRSKGYYWAGRAAVAAGNASAANDYFQNAAAFPDQFYGQLALERLGRPVPAPAQASAALVSPLDRAAFESNDLVRAARILGQLGDWSDQSVFLRAVAGLAEQSNANHLLAAELAQTLGRPDLGVMAARAARPDNGSDYVRSGFPTLPVPPDLANNFSFIHGIMRQESQFDRNAVSGAGARGMMQLMPATAREQASKAGLSYDYLRLTSDPAYNMALGIGYFGRVMDMEQGNYVLAVAAYNAGVGNVRRWVAQNGDPRAPGADVVAWIEAIPFSETRGYVQNVLANTVVYDSIAPGRAGQPLTNRLSYYLGKTTPG</sequence>
<dbReference type="EMBL" id="CP084930">
    <property type="protein sequence ID" value="USI73013.1"/>
    <property type="molecule type" value="Genomic_DNA"/>
</dbReference>
<dbReference type="Pfam" id="PF01464">
    <property type="entry name" value="SLT"/>
    <property type="match status" value="1"/>
</dbReference>
<evidence type="ECO:0000256" key="3">
    <source>
        <dbReference type="ARBA" id="ARBA00022729"/>
    </source>
</evidence>
<dbReference type="SUPFAM" id="SSF53955">
    <property type="entry name" value="Lysozyme-like"/>
    <property type="match status" value="1"/>
</dbReference>
<proteinExistence type="inferred from homology"/>
<feature type="domain" description="Transglycosylase SLT" evidence="5">
    <location>
        <begin position="526"/>
        <end position="624"/>
    </location>
</feature>
<dbReference type="CDD" id="cd13401">
    <property type="entry name" value="Slt70-like"/>
    <property type="match status" value="1"/>
</dbReference>
<accession>A0ABY4X7U7</accession>